<comment type="pathway">
    <text evidence="1">tRNA modification; 5-methoxycarbonylmethyl-2-thiouridine-tRNA biosynthesis.</text>
</comment>
<dbReference type="GO" id="GO:0002926">
    <property type="term" value="P:tRNA wobble base 5-methoxycarbonylmethyl-2-thiouridinylation"/>
    <property type="evidence" value="ECO:0007669"/>
    <property type="project" value="TreeGrafter"/>
</dbReference>
<proteinExistence type="inferred from homology"/>
<evidence type="ECO:0000259" key="9">
    <source>
        <dbReference type="Pfam" id="PF23878"/>
    </source>
</evidence>
<sequence>MRNLQLLNRVAVGGGFDISEAVCTAVTVDSGLVFLATSTEIAAIDSKAGELVGRVSTIPDDPGAESIPVGLEYVFDQHAVCLVTRDGRICLWQHELTSELEVVGEVTQGVTAMCWSPDFELLIITTGDGKLLMMTSEFDVITETTIVPDHQGEDSNVAVGWGKKETQFHGSAGKQAAKVQLIEVHAANERDNGLPQISWRGDGQFFAVSVIEPDTGGRFIYTWSRECIFQARSEAVDGLQHSLSWKPSGSLIASVQTMQHAGSQEIVFFEKNGLRHGQFTIPSVSQNDLFVKQIMWNQDSTVLAIHIDEYNGVSRLHVSYIQLWTVNNYHWYLKQNLRFDTGVATARWDPEHAYKMYVMSRAGQLVTYTWSWTTDHTIGVAAQDMSLVTVIDGANILITPLRVMLVPPPMAASTLVCPSPINEIAFGPCPGSNDVLAYLSTGQIALFETKGEMSASSEIISKPGDDFKCIWEEPVLKGIFDIKLNGNWTSASDMCHMLWILTEKIIMVAQGNSPSTSVMLLGYMKPEENSVVFEESLEASSVILSVAFNQETKNVALELDDGRVLKYVPGSKNLTSWVDLQGKAVSFPSPCNQIALSCVDNEEVVLGLTERFRFFINNIEVASNCTSFGIHNDFLLLTTLSHTLRCLPTSSKVADLPKLSAEKAHPFDESCRRVERGSRIVTVVGNGTKVVLQMPRGNLETIHPRALLISSLKKLMDRDNIQEAFTTIRKHRINMNLLHDHNPKHFLENVDNFIKTINKQSYLNVFLTDLIEEDVTKTMYSASYNQETNTNMNAQSLHISKVDTVCDAFLAAFQRLGVNQYIQSVLTAYARKTNPELERALQLVWSLHGQEEDSAEAALNYLLFLVDVNTLYDVALGTYNFDLVMMVAQKSQKDPKEYIPFLNQLRRLEENYRYYSIDKHLKKYSKALGHISKCGDEHFEECISLVSEHKLHCQALLMYKPGTSQFKRMAILYGDYLLTKNRHEEAGIEYIKAEEWVLALEAFRRANEWQQVFSMAHRLGYGKPQLSELAVRVAGELKNRQKYEDASTVLIEYAEDHEEAIVALIEGTQWKKALRQIYRFKRADLIETHLLPALEESFEHHTELLSSQRELFERYRTRLQVVRALKEKAAAQLLEGTADYNDAEADLISDATSVTGTSLASTHSSRSTVFTKGTGSARTRRKAENKKWSLKEGSANEEFALVDALSKIIKVVDGLKEDISVLLKMLVQFNFDQRAMELQRSYNEILLLFQSNINEIWVYGQKSLQAGMSLGPNSTANSVAQALQKGHTLQEEGEQLDPALLVPPTLDKDVRWKLHIATASDQDR</sequence>
<dbReference type="GO" id="GO:0005634">
    <property type="term" value="C:nucleus"/>
    <property type="evidence" value="ECO:0007669"/>
    <property type="project" value="UniProtKB-SubCell"/>
</dbReference>
<keyword evidence="13" id="KW-1185">Reference proteome</keyword>
<feature type="domain" description="ELP1 N-terminal second beta-propeller" evidence="8">
    <location>
        <begin position="390"/>
        <end position="681"/>
    </location>
</feature>
<evidence type="ECO:0000259" key="8">
    <source>
        <dbReference type="Pfam" id="PF23797"/>
    </source>
</evidence>
<evidence type="ECO:0000259" key="10">
    <source>
        <dbReference type="Pfam" id="PF23925"/>
    </source>
</evidence>
<dbReference type="InterPro" id="IPR056164">
    <property type="entry name" value="Beta-prop_ELP1_1st"/>
</dbReference>
<dbReference type="Pfam" id="PF23878">
    <property type="entry name" value="TPR_ELP1"/>
    <property type="match status" value="1"/>
</dbReference>
<evidence type="ECO:0000256" key="2">
    <source>
        <dbReference type="ARBA" id="ARBA00006086"/>
    </source>
</evidence>
<comment type="caution">
    <text evidence="12">The sequence shown here is derived from an EMBL/GenBank/DDBJ whole genome shotgun (WGS) entry which is preliminary data.</text>
</comment>
<dbReference type="PANTHER" id="PTHR12747">
    <property type="entry name" value="ELONGATOR COMPLEX PROTEIN 1"/>
    <property type="match status" value="1"/>
</dbReference>
<dbReference type="GO" id="GO:0000049">
    <property type="term" value="F:tRNA binding"/>
    <property type="evidence" value="ECO:0007669"/>
    <property type="project" value="TreeGrafter"/>
</dbReference>
<dbReference type="InterPro" id="IPR056169">
    <property type="entry name" value="HB_ELP1"/>
</dbReference>
<dbReference type="PANTHER" id="PTHR12747:SF0">
    <property type="entry name" value="ELONGATOR COMPLEX PROTEIN 1"/>
    <property type="match status" value="1"/>
</dbReference>
<dbReference type="PIRSF" id="PIRSF017233">
    <property type="entry name" value="IKAP"/>
    <property type="match status" value="1"/>
</dbReference>
<dbReference type="Gene3D" id="2.130.10.10">
    <property type="entry name" value="YVTN repeat-like/Quinoprotein amine dehydrogenase"/>
    <property type="match status" value="1"/>
</dbReference>
<dbReference type="InterPro" id="IPR056166">
    <property type="entry name" value="TPR_ELP1"/>
</dbReference>
<dbReference type="Proteomes" id="UP001283361">
    <property type="component" value="Unassembled WGS sequence"/>
</dbReference>
<dbReference type="GO" id="GO:0005829">
    <property type="term" value="C:cytosol"/>
    <property type="evidence" value="ECO:0007669"/>
    <property type="project" value="TreeGrafter"/>
</dbReference>
<evidence type="ECO:0000256" key="6">
    <source>
        <dbReference type="PIRNR" id="PIRNR017233"/>
    </source>
</evidence>
<dbReference type="EMBL" id="JAWDGP010007969">
    <property type="protein sequence ID" value="KAK3698696.1"/>
    <property type="molecule type" value="Genomic_DNA"/>
</dbReference>
<evidence type="ECO:0000313" key="12">
    <source>
        <dbReference type="EMBL" id="KAK3698696.1"/>
    </source>
</evidence>
<dbReference type="InterPro" id="IPR056165">
    <property type="entry name" value="Beta-prop_ELP1_2nd"/>
</dbReference>
<protein>
    <recommendedName>
        <fullName evidence="5 6">Elongator complex protein 1</fullName>
    </recommendedName>
</protein>
<dbReference type="Pfam" id="PF23797">
    <property type="entry name" value="Beta-prop_ELP1_2nd"/>
    <property type="match status" value="1"/>
</dbReference>
<gene>
    <name evidence="12" type="ORF">RRG08_046198</name>
</gene>
<dbReference type="Pfam" id="PF23936">
    <property type="entry name" value="HB_ELP1"/>
    <property type="match status" value="1"/>
</dbReference>
<feature type="domain" description="ELP1 alpha-solenoid" evidence="10">
    <location>
        <begin position="705"/>
        <end position="905"/>
    </location>
</feature>
<dbReference type="InterPro" id="IPR015943">
    <property type="entry name" value="WD40/YVTN_repeat-like_dom_sf"/>
</dbReference>
<evidence type="ECO:0000313" key="13">
    <source>
        <dbReference type="Proteomes" id="UP001283361"/>
    </source>
</evidence>
<keyword evidence="6" id="KW-0539">Nucleus</keyword>
<comment type="similarity">
    <text evidence="2 6">Belongs to the ELP1/IKA1 family.</text>
</comment>
<evidence type="ECO:0000256" key="4">
    <source>
        <dbReference type="ARBA" id="ARBA00022694"/>
    </source>
</evidence>
<name>A0AAE0XNK8_9GAST</name>
<dbReference type="SUPFAM" id="SSF69322">
    <property type="entry name" value="Tricorn protease domain 2"/>
    <property type="match status" value="1"/>
</dbReference>
<feature type="domain" description="ELP1 three-helical bundle" evidence="11">
    <location>
        <begin position="1084"/>
        <end position="1256"/>
    </location>
</feature>
<reference evidence="12" key="1">
    <citation type="journal article" date="2023" name="G3 (Bethesda)">
        <title>A reference genome for the long-term kleptoplast-retaining sea slug Elysia crispata morphotype clarki.</title>
        <authorList>
            <person name="Eastman K.E."/>
            <person name="Pendleton A.L."/>
            <person name="Shaikh M.A."/>
            <person name="Suttiyut T."/>
            <person name="Ogas R."/>
            <person name="Tomko P."/>
            <person name="Gavelis G."/>
            <person name="Widhalm J.R."/>
            <person name="Wisecaver J.H."/>
        </authorList>
    </citation>
    <scope>NUCLEOTIDE SEQUENCE</scope>
    <source>
        <strain evidence="12">ECLA1</strain>
    </source>
</reference>
<dbReference type="GO" id="GO:0033588">
    <property type="term" value="C:elongator holoenzyme complex"/>
    <property type="evidence" value="ECO:0007669"/>
    <property type="project" value="InterPro"/>
</dbReference>
<comment type="function">
    <text evidence="6">Component of the elongator complex which is required for multiple tRNA modifications, including mcm5U (5-methoxycarbonylmethyl uridine), mcm5s2U (5-methoxycarbonylmethyl-2-thiouridine), and ncm5U (5-carbamoylmethyl uridine). The elongator complex catalyzes formation of carboxymethyluridine in the wobble base at position 34 in tRNAs.</text>
</comment>
<evidence type="ECO:0000259" key="7">
    <source>
        <dbReference type="Pfam" id="PF04762"/>
    </source>
</evidence>
<feature type="domain" description="ELP1 TPR" evidence="9">
    <location>
        <begin position="912"/>
        <end position="1074"/>
    </location>
</feature>
<accession>A0AAE0XNK8</accession>
<evidence type="ECO:0000256" key="5">
    <source>
        <dbReference type="ARBA" id="ARBA00029535"/>
    </source>
</evidence>
<feature type="domain" description="ELP1 first N-terminal beta-propeller" evidence="7">
    <location>
        <begin position="1"/>
        <end position="351"/>
    </location>
</feature>
<evidence type="ECO:0000259" key="11">
    <source>
        <dbReference type="Pfam" id="PF23936"/>
    </source>
</evidence>
<dbReference type="InterPro" id="IPR006849">
    <property type="entry name" value="Elp1"/>
</dbReference>
<dbReference type="InterPro" id="IPR056167">
    <property type="entry name" value="A-sol_ELP1"/>
</dbReference>
<dbReference type="Pfam" id="PF23925">
    <property type="entry name" value="A-sol_ELP1"/>
    <property type="match status" value="1"/>
</dbReference>
<comment type="subcellular location">
    <subcellularLocation>
        <location evidence="6">Cytoplasm</location>
    </subcellularLocation>
    <subcellularLocation>
        <location evidence="6">Nucleus</location>
    </subcellularLocation>
</comment>
<dbReference type="Pfam" id="PF04762">
    <property type="entry name" value="Beta-prop_ELP1_1st"/>
    <property type="match status" value="1"/>
</dbReference>
<evidence type="ECO:0000256" key="1">
    <source>
        <dbReference type="ARBA" id="ARBA00005043"/>
    </source>
</evidence>
<organism evidence="12 13">
    <name type="scientific">Elysia crispata</name>
    <name type="common">lettuce slug</name>
    <dbReference type="NCBI Taxonomy" id="231223"/>
    <lineage>
        <taxon>Eukaryota</taxon>
        <taxon>Metazoa</taxon>
        <taxon>Spiralia</taxon>
        <taxon>Lophotrochozoa</taxon>
        <taxon>Mollusca</taxon>
        <taxon>Gastropoda</taxon>
        <taxon>Heterobranchia</taxon>
        <taxon>Euthyneura</taxon>
        <taxon>Panpulmonata</taxon>
        <taxon>Sacoglossa</taxon>
        <taxon>Placobranchoidea</taxon>
        <taxon>Plakobranchidae</taxon>
        <taxon>Elysia</taxon>
    </lineage>
</organism>
<evidence type="ECO:0000256" key="3">
    <source>
        <dbReference type="ARBA" id="ARBA00022490"/>
    </source>
</evidence>
<keyword evidence="4" id="KW-0819">tRNA processing</keyword>
<keyword evidence="3 6" id="KW-0963">Cytoplasm</keyword>